<feature type="binding site" evidence="10">
    <location>
        <position position="245"/>
    </location>
    <ligand>
        <name>pyridoxal 5'-phosphate</name>
        <dbReference type="ChEBI" id="CHEBI:597326"/>
    </ligand>
</feature>
<dbReference type="InterPro" id="IPR000192">
    <property type="entry name" value="Aminotrans_V_dom"/>
</dbReference>
<dbReference type="PANTHER" id="PTHR11601">
    <property type="entry name" value="CYSTEINE DESULFURYLASE FAMILY MEMBER"/>
    <property type="match status" value="1"/>
</dbReference>
<feature type="binding site" evidence="10">
    <location>
        <position position="185"/>
    </location>
    <ligand>
        <name>pyridoxal 5'-phosphate</name>
        <dbReference type="ChEBI" id="CHEBI:597326"/>
    </ligand>
</feature>
<dbReference type="Gene3D" id="3.40.640.10">
    <property type="entry name" value="Type I PLP-dependent aspartate aminotransferase-like (Major domain)"/>
    <property type="match status" value="1"/>
</dbReference>
<dbReference type="InterPro" id="IPR010240">
    <property type="entry name" value="Cys_deSase_IscS"/>
</dbReference>
<evidence type="ECO:0000256" key="5">
    <source>
        <dbReference type="ARBA" id="ARBA00022723"/>
    </source>
</evidence>
<evidence type="ECO:0000256" key="2">
    <source>
        <dbReference type="ARBA" id="ARBA00006490"/>
    </source>
</evidence>
<keyword evidence="5 10" id="KW-0479">Metal-binding</keyword>
<keyword evidence="6 10" id="KW-0663">Pyridoxal phosphate</keyword>
<evidence type="ECO:0000256" key="4">
    <source>
        <dbReference type="ARBA" id="ARBA00022714"/>
    </source>
</evidence>
<name>A0ABX5CLP2_9ALTE</name>
<dbReference type="NCBIfam" id="NF002806">
    <property type="entry name" value="PRK02948.1"/>
    <property type="match status" value="1"/>
</dbReference>
<keyword evidence="8 10" id="KW-0411">Iron-sulfur</keyword>
<proteinExistence type="inferred from homology"/>
<feature type="binding site" evidence="10">
    <location>
        <position position="157"/>
    </location>
    <ligand>
        <name>pyridoxal 5'-phosphate</name>
        <dbReference type="ChEBI" id="CHEBI:597326"/>
    </ligand>
</feature>
<dbReference type="InterPro" id="IPR016454">
    <property type="entry name" value="Cysteine_dSase"/>
</dbReference>
<evidence type="ECO:0000256" key="6">
    <source>
        <dbReference type="ARBA" id="ARBA00022898"/>
    </source>
</evidence>
<evidence type="ECO:0000256" key="10">
    <source>
        <dbReference type="HAMAP-Rule" id="MF_00331"/>
    </source>
</evidence>
<comment type="subcellular location">
    <subcellularLocation>
        <location evidence="10">Cytoplasm</location>
    </subcellularLocation>
</comment>
<reference evidence="14" key="1">
    <citation type="journal article" date="2020" name="Int. J. Syst. Evol. Microbiol.">
        <title>Alteromonas alba sp. nov., a marine bacterium isolated from the seawater of the West Pacific Ocean.</title>
        <authorList>
            <person name="Sun C."/>
            <person name="Wu Y.-H."/>
            <person name="Xamxidin M."/>
            <person name="Cheng H."/>
            <person name="Xu X.-W."/>
        </authorList>
    </citation>
    <scope>NUCLEOTIDE SEQUENCE [LARGE SCALE GENOMIC DNA]</scope>
    <source>
        <strain evidence="14">9a2</strain>
    </source>
</reference>
<keyword evidence="3 10" id="KW-0808">Transferase</keyword>
<dbReference type="InterPro" id="IPR015424">
    <property type="entry name" value="PyrdxlP-dep_Trfase"/>
</dbReference>
<accession>A0ABX5CLP2</accession>
<dbReference type="NCBIfam" id="NF010611">
    <property type="entry name" value="PRK14012.1"/>
    <property type="match status" value="1"/>
</dbReference>
<keyword evidence="14" id="KW-1185">Reference proteome</keyword>
<dbReference type="HAMAP" id="MF_00331">
    <property type="entry name" value="Cys_desulf_IscS"/>
    <property type="match status" value="1"/>
</dbReference>
<dbReference type="Gene3D" id="3.90.1150.10">
    <property type="entry name" value="Aspartate Aminotransferase, domain 1"/>
    <property type="match status" value="1"/>
</dbReference>
<dbReference type="PROSITE" id="PS00595">
    <property type="entry name" value="AA_TRANSFER_CLASS_5"/>
    <property type="match status" value="1"/>
</dbReference>
<comment type="similarity">
    <text evidence="2 10">Belongs to the class-V pyridoxal-phosphate-dependent aminotransferase family. NifS/IscS subfamily.</text>
</comment>
<feature type="binding site" evidence="10">
    <location>
        <begin position="205"/>
        <end position="207"/>
    </location>
    <ligand>
        <name>pyridoxal 5'-phosphate</name>
        <dbReference type="ChEBI" id="CHEBI:597326"/>
    </ligand>
</feature>
<comment type="pathway">
    <text evidence="10">Cofactor biosynthesis; iron-sulfur cluster biosynthesis.</text>
</comment>
<evidence type="ECO:0000259" key="12">
    <source>
        <dbReference type="Pfam" id="PF00266"/>
    </source>
</evidence>
<feature type="active site" description="Cysteine persulfide intermediate" evidence="10">
    <location>
        <position position="330"/>
    </location>
</feature>
<protein>
    <recommendedName>
        <fullName evidence="10">Cysteine desulfurase IscS</fullName>
        <ecNumber evidence="10">2.8.1.7</ecNumber>
    </recommendedName>
</protein>
<feature type="binding site" description="via persulfide group" evidence="10">
    <location>
        <position position="330"/>
    </location>
    <ligand>
        <name>[2Fe-2S] cluster</name>
        <dbReference type="ChEBI" id="CHEBI:190135"/>
        <note>ligand shared with IscU</note>
    </ligand>
</feature>
<keyword evidence="7 10" id="KW-0408">Iron</keyword>
<gene>
    <name evidence="10" type="primary">iscS</name>
    <name evidence="13" type="ORF">C6Y39_12720</name>
</gene>
<organism evidence="13 14">
    <name type="scientific">Alteromonas gracilis</name>
    <dbReference type="NCBI Taxonomy" id="1479524"/>
    <lineage>
        <taxon>Bacteria</taxon>
        <taxon>Pseudomonadati</taxon>
        <taxon>Pseudomonadota</taxon>
        <taxon>Gammaproteobacteria</taxon>
        <taxon>Alteromonadales</taxon>
        <taxon>Alteromonadaceae</taxon>
        <taxon>Alteromonas/Salinimonas group</taxon>
        <taxon>Alteromonas</taxon>
    </lineage>
</organism>
<dbReference type="EMBL" id="PVNO01000026">
    <property type="protein sequence ID" value="PRO68497.1"/>
    <property type="molecule type" value="Genomic_DNA"/>
</dbReference>
<dbReference type="PIRSF" id="PIRSF005572">
    <property type="entry name" value="NifS"/>
    <property type="match status" value="1"/>
</dbReference>
<comment type="cofactor">
    <cofactor evidence="1 10 11">
        <name>pyridoxal 5'-phosphate</name>
        <dbReference type="ChEBI" id="CHEBI:597326"/>
    </cofactor>
</comment>
<dbReference type="Proteomes" id="UP000239539">
    <property type="component" value="Unassembled WGS sequence"/>
</dbReference>
<evidence type="ECO:0000256" key="1">
    <source>
        <dbReference type="ARBA" id="ARBA00001933"/>
    </source>
</evidence>
<comment type="caution">
    <text evidence="13">The sequence shown here is derived from an EMBL/GenBank/DDBJ whole genome shotgun (WGS) entry which is preliminary data.</text>
</comment>
<feature type="binding site" evidence="10">
    <location>
        <begin position="77"/>
        <end position="78"/>
    </location>
    <ligand>
        <name>pyridoxal 5'-phosphate</name>
        <dbReference type="ChEBI" id="CHEBI:597326"/>
    </ligand>
</feature>
<keyword evidence="4 10" id="KW-0001">2Fe-2S</keyword>
<evidence type="ECO:0000313" key="13">
    <source>
        <dbReference type="EMBL" id="PRO68497.1"/>
    </source>
</evidence>
<comment type="catalytic activity">
    <reaction evidence="9 10">
        <text>(sulfur carrier)-H + L-cysteine = (sulfur carrier)-SH + L-alanine</text>
        <dbReference type="Rhea" id="RHEA:43892"/>
        <dbReference type="Rhea" id="RHEA-COMP:14737"/>
        <dbReference type="Rhea" id="RHEA-COMP:14739"/>
        <dbReference type="ChEBI" id="CHEBI:29917"/>
        <dbReference type="ChEBI" id="CHEBI:35235"/>
        <dbReference type="ChEBI" id="CHEBI:57972"/>
        <dbReference type="ChEBI" id="CHEBI:64428"/>
        <dbReference type="EC" id="2.8.1.7"/>
    </reaction>
</comment>
<dbReference type="EC" id="2.8.1.7" evidence="10"/>
<dbReference type="PANTHER" id="PTHR11601:SF34">
    <property type="entry name" value="CYSTEINE DESULFURASE"/>
    <property type="match status" value="1"/>
</dbReference>
<evidence type="ECO:0000256" key="7">
    <source>
        <dbReference type="ARBA" id="ARBA00023004"/>
    </source>
</evidence>
<sequence length="388" mass="41883">MALSTPIYLDYAATTPVDPLVAEAMAKCLTLDGNFGNPASRSYRFGWMAEEAVDVARNQISDALNCDPREIVFTSGATESNNLAIKGVAEGYAEKGKHIITVATEHKAVLDTCEYLENQGFEVTYLNVQEDGLIKLTDLENALREDTILVSVMHVNNELGVIQDIQAIGDICRGRDVLFHVDGAQSVGKIAMDLAELPIDLLSMSAHKMYGPKGMGALYVRRRPKIKLVSQIHGGGHERGMRSGTLATHQIVGMGEALSLAVSKMDDDNARILALRNSLWQGLQQLDDIYLNGHATQRIAGILNVSFAGVDGESLMMGLNDIAVSSGSACTSASLEPSYVLKAIGRSNELAHAGIRFSVGRFTTQDDIDYVVRKVVDVTTKLRAAITA</sequence>
<evidence type="ECO:0000256" key="11">
    <source>
        <dbReference type="RuleBase" id="RU004504"/>
    </source>
</evidence>
<dbReference type="SUPFAM" id="SSF53383">
    <property type="entry name" value="PLP-dependent transferases"/>
    <property type="match status" value="1"/>
</dbReference>
<comment type="subunit">
    <text evidence="10">Homodimer. Forms a heterotetramer with IscU, interacts with other sulfur acceptors.</text>
</comment>
<dbReference type="RefSeq" id="WP_105931635.1">
    <property type="nucleotide sequence ID" value="NZ_PVNO01000026.1"/>
</dbReference>
<dbReference type="InterPro" id="IPR020578">
    <property type="entry name" value="Aminotrans_V_PyrdxlP_BS"/>
</dbReference>
<feature type="modified residue" description="N6-(pyridoxal phosphate)lysine" evidence="10">
    <location>
        <position position="208"/>
    </location>
</feature>
<evidence type="ECO:0000313" key="14">
    <source>
        <dbReference type="Proteomes" id="UP000239539"/>
    </source>
</evidence>
<evidence type="ECO:0000256" key="3">
    <source>
        <dbReference type="ARBA" id="ARBA00022679"/>
    </source>
</evidence>
<keyword evidence="10" id="KW-0963">Cytoplasm</keyword>
<feature type="domain" description="Aminotransferase class V" evidence="12">
    <location>
        <begin position="7"/>
        <end position="371"/>
    </location>
</feature>
<dbReference type="InterPro" id="IPR015422">
    <property type="entry name" value="PyrdxlP-dep_Trfase_small"/>
</dbReference>
<evidence type="ECO:0000256" key="8">
    <source>
        <dbReference type="ARBA" id="ARBA00023014"/>
    </source>
</evidence>
<comment type="function">
    <text evidence="10">Master enzyme that delivers sulfur to a number of partners involved in Fe-S cluster assembly, tRNA modification or cofactor biosynthesis. Catalyzes the removal of elemental sulfur atoms from cysteine to produce alanine. Functions as a sulfur delivery protein for Fe-S cluster synthesis onto IscU, an Fe-S scaffold assembly protein, as well as other S acceptor proteins.</text>
</comment>
<dbReference type="Pfam" id="PF00266">
    <property type="entry name" value="Aminotran_5"/>
    <property type="match status" value="1"/>
</dbReference>
<dbReference type="InterPro" id="IPR015421">
    <property type="entry name" value="PyrdxlP-dep_Trfase_major"/>
</dbReference>
<evidence type="ECO:0000256" key="9">
    <source>
        <dbReference type="ARBA" id="ARBA00050776"/>
    </source>
</evidence>